<keyword evidence="2" id="KW-1133">Transmembrane helix</keyword>
<dbReference type="EMBL" id="WJHE01000188">
    <property type="protein sequence ID" value="MST31979.1"/>
    <property type="molecule type" value="Genomic_DNA"/>
</dbReference>
<dbReference type="Pfam" id="PF10011">
    <property type="entry name" value="DUF2254"/>
    <property type="match status" value="1"/>
</dbReference>
<evidence type="ECO:0000313" key="4">
    <source>
        <dbReference type="Proteomes" id="UP000437736"/>
    </source>
</evidence>
<accession>A0ABW9QQ85</accession>
<protein>
    <submittedName>
        <fullName evidence="3">DUF2254 domain-containing protein</fullName>
    </submittedName>
</protein>
<evidence type="ECO:0000313" key="3">
    <source>
        <dbReference type="EMBL" id="MST31979.1"/>
    </source>
</evidence>
<proteinExistence type="predicted"/>
<dbReference type="Proteomes" id="UP000437736">
    <property type="component" value="Unassembled WGS sequence"/>
</dbReference>
<organism evidence="3 4">
    <name type="scientific">Acidiferrimicrobium australe</name>
    <dbReference type="NCBI Taxonomy" id="2664430"/>
    <lineage>
        <taxon>Bacteria</taxon>
        <taxon>Bacillati</taxon>
        <taxon>Actinomycetota</taxon>
        <taxon>Acidimicrobiia</taxon>
        <taxon>Acidimicrobiales</taxon>
        <taxon>Acidimicrobiaceae</taxon>
        <taxon>Acidiferrimicrobium</taxon>
    </lineage>
</organism>
<feature type="compositionally biased region" description="Low complexity" evidence="1">
    <location>
        <begin position="488"/>
        <end position="502"/>
    </location>
</feature>
<name>A0ABW9QQ85_9ACTN</name>
<feature type="transmembrane region" description="Helical" evidence="2">
    <location>
        <begin position="112"/>
        <end position="137"/>
    </location>
</feature>
<keyword evidence="2" id="KW-0472">Membrane</keyword>
<evidence type="ECO:0000256" key="1">
    <source>
        <dbReference type="SAM" id="MobiDB-lite"/>
    </source>
</evidence>
<gene>
    <name evidence="3" type="ORF">GHK86_04465</name>
</gene>
<dbReference type="InterPro" id="IPR018723">
    <property type="entry name" value="DUF2254_membrane"/>
</dbReference>
<feature type="region of interest" description="Disordered" evidence="1">
    <location>
        <begin position="477"/>
        <end position="508"/>
    </location>
</feature>
<feature type="transmembrane region" description="Helical" evidence="2">
    <location>
        <begin position="158"/>
        <end position="177"/>
    </location>
</feature>
<evidence type="ECO:0000256" key="2">
    <source>
        <dbReference type="SAM" id="Phobius"/>
    </source>
</evidence>
<keyword evidence="4" id="KW-1185">Reference proteome</keyword>
<feature type="transmembrane region" description="Helical" evidence="2">
    <location>
        <begin position="189"/>
        <end position="209"/>
    </location>
</feature>
<keyword evidence="2" id="KW-0812">Transmembrane</keyword>
<sequence length="508" mass="55213">MGGVARRDRPHRRRGSCSRYPYRPGPVGLGHGDVPRPRRDHGATSDGRRGEGDVNEWTRAGRLHHYVETAMWPIPAAYLLAAGVLGIGVPRIDRALGSSVPANFGTGAAQTLLSAFATGLITVMGFIISVVIAGLTFSGTTVTPRMVREMQRNTTIRHVSGLLLLSVVYAFLVLNRVAPPDEPNYVPDLAVWLVVPLMVLDVIGLLLLVRQMGHSLRLVEIIDSVYHRAEQVIATIYRDPLDVEGNGASSTDRLDASGCTHVNQERSGVVAAINVRELVAEAKRADTVFELACAIGSYVPAGGPLLRIADQRARVDENRVQRAIVIADERTIDQDPMYALRLLVDIATRALSPAVNDPTTAAQVLDRIEALLGRLAGRRLDRSAICDEDGDLRLVALLPSWDDFVSVGLTEIRQYGATSAQVMRRMRALLDDLLLATPGCRHPALEHQLALLDKTIDGVYQLPLDAELARIPDRHGLGEPAAARQNGSAARSARRPAASLVRPRNEDR</sequence>
<feature type="transmembrane region" description="Helical" evidence="2">
    <location>
        <begin position="72"/>
        <end position="92"/>
    </location>
</feature>
<feature type="compositionally biased region" description="Basic and acidic residues" evidence="1">
    <location>
        <begin position="33"/>
        <end position="52"/>
    </location>
</feature>
<reference evidence="3 4" key="1">
    <citation type="submission" date="2019-11" db="EMBL/GenBank/DDBJ databases">
        <title>Acidiferrimicrobium australis gen. nov., sp. nov., an acidophilic and obligately heterotrophic, member of the Actinobacteria that catalyses dissimilatory oxido- reduction of iron isolated from metal-rich acidic water in Chile.</title>
        <authorList>
            <person name="Gonzalez D."/>
            <person name="Huber K."/>
            <person name="Hedrich S."/>
            <person name="Rojas-Villalobos C."/>
            <person name="Quatrini R."/>
            <person name="Dinamarca M.A."/>
            <person name="Schwarz A."/>
            <person name="Canales C."/>
            <person name="Nancucheo I."/>
        </authorList>
    </citation>
    <scope>NUCLEOTIDE SEQUENCE [LARGE SCALE GENOMIC DNA]</scope>
    <source>
        <strain evidence="3 4">USS-CCA1</strain>
    </source>
</reference>
<comment type="caution">
    <text evidence="3">The sequence shown here is derived from an EMBL/GenBank/DDBJ whole genome shotgun (WGS) entry which is preliminary data.</text>
</comment>
<feature type="region of interest" description="Disordered" evidence="1">
    <location>
        <begin position="1"/>
        <end position="53"/>
    </location>
</feature>